<keyword evidence="1" id="KW-0472">Membrane</keyword>
<evidence type="ECO:0000313" key="3">
    <source>
        <dbReference type="Proteomes" id="UP001431776"/>
    </source>
</evidence>
<feature type="transmembrane region" description="Helical" evidence="1">
    <location>
        <begin position="91"/>
        <end position="110"/>
    </location>
</feature>
<evidence type="ECO:0000256" key="1">
    <source>
        <dbReference type="SAM" id="Phobius"/>
    </source>
</evidence>
<feature type="transmembrane region" description="Helical" evidence="1">
    <location>
        <begin position="24"/>
        <end position="47"/>
    </location>
</feature>
<organism evidence="2 3">
    <name type="scientific">Anaerobaca lacustris</name>
    <dbReference type="NCBI Taxonomy" id="3044600"/>
    <lineage>
        <taxon>Bacteria</taxon>
        <taxon>Pseudomonadati</taxon>
        <taxon>Planctomycetota</taxon>
        <taxon>Phycisphaerae</taxon>
        <taxon>Sedimentisphaerales</taxon>
        <taxon>Anaerobacaceae</taxon>
        <taxon>Anaerobaca</taxon>
    </lineage>
</organism>
<name>A0AAW6U072_9BACT</name>
<dbReference type="RefSeq" id="WP_349246796.1">
    <property type="nucleotide sequence ID" value="NZ_JASCXX010000034.1"/>
</dbReference>
<proteinExistence type="predicted"/>
<feature type="transmembrane region" description="Helical" evidence="1">
    <location>
        <begin position="53"/>
        <end position="79"/>
    </location>
</feature>
<protein>
    <submittedName>
        <fullName evidence="2">Uncharacterized protein</fullName>
    </submittedName>
</protein>
<keyword evidence="3" id="KW-1185">Reference proteome</keyword>
<keyword evidence="1" id="KW-1133">Transmembrane helix</keyword>
<reference evidence="2" key="1">
    <citation type="submission" date="2023-05" db="EMBL/GenBank/DDBJ databases">
        <title>Anaerotaeda fermentans gen. nov., sp. nov., a novel anaerobic planctomycete of the new family within the order Sedimentisphaerales isolated from Taman Peninsula, Russia.</title>
        <authorList>
            <person name="Khomyakova M.A."/>
            <person name="Merkel A.Y."/>
            <person name="Slobodkin A.I."/>
        </authorList>
    </citation>
    <scope>NUCLEOTIDE SEQUENCE</scope>
    <source>
        <strain evidence="2">M17dextr</strain>
    </source>
</reference>
<comment type="caution">
    <text evidence="2">The sequence shown here is derived from an EMBL/GenBank/DDBJ whole genome shotgun (WGS) entry which is preliminary data.</text>
</comment>
<gene>
    <name evidence="2" type="ORF">QJ522_20165</name>
</gene>
<accession>A0AAW6U072</accession>
<keyword evidence="1" id="KW-0812">Transmembrane</keyword>
<dbReference type="AlphaFoldDB" id="A0AAW6U072"/>
<dbReference type="EMBL" id="JASCXX010000034">
    <property type="protein sequence ID" value="MDI6451388.1"/>
    <property type="molecule type" value="Genomic_DNA"/>
</dbReference>
<evidence type="ECO:0000313" key="2">
    <source>
        <dbReference type="EMBL" id="MDI6451388.1"/>
    </source>
</evidence>
<sequence>MTVDTERGPRISGGRWIDRHHGKAWLLGLAVLSGVILGPLGLVYWIAGFLMSAALALLLSCVAFVAWAVLLMAACVRFVRSLRARRKTAAGLWLAVVVGIVIAHVLFWTGKTPYGHGLFARGFITQLELWTDIDALQAWAMSLDPNDCMEDRNHDTPRPGRYLSKEEQPKVLRYLTDNVRLELDAKGRPCVRLSWDQSKAGTFGLVIGDPKMETPVSGPGMYDEQRRELRPGVYFWYRES</sequence>
<dbReference type="Proteomes" id="UP001431776">
    <property type="component" value="Unassembled WGS sequence"/>
</dbReference>